<feature type="transmembrane region" description="Helical" evidence="1">
    <location>
        <begin position="333"/>
        <end position="354"/>
    </location>
</feature>
<feature type="transmembrane region" description="Helical" evidence="1">
    <location>
        <begin position="269"/>
        <end position="289"/>
    </location>
</feature>
<name>A0A2M9ZB53_9LEPT</name>
<gene>
    <name evidence="2" type="ORF">CH371_11915</name>
</gene>
<protein>
    <submittedName>
        <fullName evidence="2">NnrS protein</fullName>
    </submittedName>
</protein>
<comment type="caution">
    <text evidence="2">The sequence shown here is derived from an EMBL/GenBank/DDBJ whole genome shotgun (WGS) entry which is preliminary data.</text>
</comment>
<dbReference type="AlphaFoldDB" id="A0A2M9ZB53"/>
<keyword evidence="1" id="KW-0472">Membrane</keyword>
<evidence type="ECO:0000313" key="2">
    <source>
        <dbReference type="EMBL" id="PJZ65629.1"/>
    </source>
</evidence>
<accession>A0A2M9ZB53</accession>
<dbReference type="Pfam" id="PF05940">
    <property type="entry name" value="NnrS"/>
    <property type="match status" value="1"/>
</dbReference>
<sequence>MKFIPQFRSEVWTVAFRPFFLAVSLHAIFALLIWVLILFSVIPSPFLVGGIQMHSYEMVYGFGRAAVVGFIFTAGQYWTKSVLIEGKALAFLFSLWFLGRFSFLASPALSYAAVTFDLYFDILVLFYILPALFKKGQEHNRVVAITYFLFSLLHLLTAFSFLGVVPSDWSMHLIHLSIFVVLQFVAIIAGRILPFFTSVAVAGSNPRRFPHLETAIQYSGFIFLILETATHSIPGIVPFVGVYCFFLSVLHFARWYFWEPWKSVRTPILWILHSGYFWLCSGFFGFGLYHLGVWSASSAFHLFNAGAIGVFVYGMITRVSLGHTGRLIRASKATVVGYVLINLAVITRVFLPIWNLYREAYFFSAIFWITSFLIFFLQYAKILISPRVDFQSKPRV</sequence>
<keyword evidence="1" id="KW-1133">Transmembrane helix</keyword>
<organism evidence="2 3">
    <name type="scientific">Leptospira wolffii</name>
    <dbReference type="NCBI Taxonomy" id="409998"/>
    <lineage>
        <taxon>Bacteria</taxon>
        <taxon>Pseudomonadati</taxon>
        <taxon>Spirochaetota</taxon>
        <taxon>Spirochaetia</taxon>
        <taxon>Leptospirales</taxon>
        <taxon>Leptospiraceae</taxon>
        <taxon>Leptospira</taxon>
    </lineage>
</organism>
<feature type="transmembrane region" description="Helical" evidence="1">
    <location>
        <begin position="20"/>
        <end position="42"/>
    </location>
</feature>
<dbReference type="EMBL" id="NPDT01000004">
    <property type="protein sequence ID" value="PJZ65629.1"/>
    <property type="molecule type" value="Genomic_DNA"/>
</dbReference>
<evidence type="ECO:0000256" key="1">
    <source>
        <dbReference type="SAM" id="Phobius"/>
    </source>
</evidence>
<evidence type="ECO:0000313" key="3">
    <source>
        <dbReference type="Proteomes" id="UP000231912"/>
    </source>
</evidence>
<keyword evidence="1" id="KW-0812">Transmembrane</keyword>
<feature type="transmembrane region" description="Helical" evidence="1">
    <location>
        <begin position="360"/>
        <end position="380"/>
    </location>
</feature>
<proteinExistence type="predicted"/>
<feature type="transmembrane region" description="Helical" evidence="1">
    <location>
        <begin position="215"/>
        <end position="233"/>
    </location>
</feature>
<feature type="transmembrane region" description="Helical" evidence="1">
    <location>
        <begin position="145"/>
        <end position="164"/>
    </location>
</feature>
<feature type="transmembrane region" description="Helical" evidence="1">
    <location>
        <begin position="176"/>
        <end position="203"/>
    </location>
</feature>
<feature type="transmembrane region" description="Helical" evidence="1">
    <location>
        <begin position="88"/>
        <end position="105"/>
    </location>
</feature>
<dbReference type="InterPro" id="IPR010266">
    <property type="entry name" value="NnrS"/>
</dbReference>
<reference evidence="2 3" key="1">
    <citation type="submission" date="2017-07" db="EMBL/GenBank/DDBJ databases">
        <title>Leptospira spp. isolated from tropical soils.</title>
        <authorList>
            <person name="Thibeaux R."/>
            <person name="Iraola G."/>
            <person name="Ferres I."/>
            <person name="Bierque E."/>
            <person name="Girault D."/>
            <person name="Soupe-Gilbert M.-E."/>
            <person name="Picardeau M."/>
            <person name="Goarant C."/>
        </authorList>
    </citation>
    <scope>NUCLEOTIDE SEQUENCE [LARGE SCALE GENOMIC DNA]</scope>
    <source>
        <strain evidence="2 3">FH2-C-A2</strain>
    </source>
</reference>
<dbReference type="RefSeq" id="WP_100759086.1">
    <property type="nucleotide sequence ID" value="NZ_NPDT01000004.1"/>
</dbReference>
<dbReference type="Proteomes" id="UP000231912">
    <property type="component" value="Unassembled WGS sequence"/>
</dbReference>
<feature type="transmembrane region" description="Helical" evidence="1">
    <location>
        <begin position="62"/>
        <end position="79"/>
    </location>
</feature>
<feature type="transmembrane region" description="Helical" evidence="1">
    <location>
        <begin position="239"/>
        <end position="257"/>
    </location>
</feature>
<feature type="transmembrane region" description="Helical" evidence="1">
    <location>
        <begin position="111"/>
        <end position="133"/>
    </location>
</feature>
<feature type="transmembrane region" description="Helical" evidence="1">
    <location>
        <begin position="301"/>
        <end position="321"/>
    </location>
</feature>